<feature type="domain" description="GAG-pre-integrase" evidence="1">
    <location>
        <begin position="84"/>
        <end position="142"/>
    </location>
</feature>
<dbReference type="AlphaFoldDB" id="A0A6A3LUM1"/>
<evidence type="ECO:0000313" key="2">
    <source>
        <dbReference type="EMBL" id="KAE9021878.1"/>
    </source>
</evidence>
<sequence>MVKAGKDMNYIYLIVPNVYYVPGISTTLLSVFRLIQAGKHVLFHNKSWSVTRGKQRRPILEAVSVDGVYEVVTPTFSFHSEAGQTLAVATAPKPESLLTWHRRLGHLNYHACRALATSNAGTGMTLAAGPDRPPCVSCARAKITDAPAPKSRTNNEVMASTVCHVDLAGPIERSYHGSEYFMVAVYQGYVKDLRIEDR</sequence>
<gene>
    <name evidence="2" type="ORF">PR001_g13279</name>
</gene>
<dbReference type="EMBL" id="QXFV01000899">
    <property type="protein sequence ID" value="KAE9021878.1"/>
    <property type="molecule type" value="Genomic_DNA"/>
</dbReference>
<evidence type="ECO:0000259" key="1">
    <source>
        <dbReference type="Pfam" id="PF13976"/>
    </source>
</evidence>
<accession>A0A6A3LUM1</accession>
<dbReference type="Proteomes" id="UP000429607">
    <property type="component" value="Unassembled WGS sequence"/>
</dbReference>
<dbReference type="Pfam" id="PF13976">
    <property type="entry name" value="gag_pre-integrs"/>
    <property type="match status" value="1"/>
</dbReference>
<proteinExistence type="predicted"/>
<name>A0A6A3LUM1_9STRA</name>
<evidence type="ECO:0000313" key="3">
    <source>
        <dbReference type="Proteomes" id="UP000429607"/>
    </source>
</evidence>
<dbReference type="InterPro" id="IPR025724">
    <property type="entry name" value="GAG-pre-integrase_dom"/>
</dbReference>
<organism evidence="2 3">
    <name type="scientific">Phytophthora rubi</name>
    <dbReference type="NCBI Taxonomy" id="129364"/>
    <lineage>
        <taxon>Eukaryota</taxon>
        <taxon>Sar</taxon>
        <taxon>Stramenopiles</taxon>
        <taxon>Oomycota</taxon>
        <taxon>Peronosporomycetes</taxon>
        <taxon>Peronosporales</taxon>
        <taxon>Peronosporaceae</taxon>
        <taxon>Phytophthora</taxon>
    </lineage>
</organism>
<protein>
    <recommendedName>
        <fullName evidence="1">GAG-pre-integrase domain-containing protein</fullName>
    </recommendedName>
</protein>
<comment type="caution">
    <text evidence="2">The sequence shown here is derived from an EMBL/GenBank/DDBJ whole genome shotgun (WGS) entry which is preliminary data.</text>
</comment>
<reference evidence="2 3" key="1">
    <citation type="submission" date="2018-09" db="EMBL/GenBank/DDBJ databases">
        <title>Genomic investigation of the strawberry pathogen Phytophthora fragariae indicates pathogenicity is determined by transcriptional variation in three key races.</title>
        <authorList>
            <person name="Adams T.M."/>
            <person name="Armitage A.D."/>
            <person name="Sobczyk M.K."/>
            <person name="Bates H.J."/>
            <person name="Dunwell J.M."/>
            <person name="Nellist C.F."/>
            <person name="Harrison R.J."/>
        </authorList>
    </citation>
    <scope>NUCLEOTIDE SEQUENCE [LARGE SCALE GENOMIC DNA]</scope>
    <source>
        <strain evidence="2 3">SCRP249</strain>
    </source>
</reference>